<dbReference type="AlphaFoldDB" id="A0A3E1KTA9"/>
<name>A0A3E1KTA9_9XANT</name>
<proteinExistence type="predicted"/>
<evidence type="ECO:0000313" key="1">
    <source>
        <dbReference type="EMBL" id="RFF42998.1"/>
    </source>
</evidence>
<organism evidence="1 2">
    <name type="scientific">Xanthomonas nasturtii</name>
    <dbReference type="NCBI Taxonomy" id="1843581"/>
    <lineage>
        <taxon>Bacteria</taxon>
        <taxon>Pseudomonadati</taxon>
        <taxon>Pseudomonadota</taxon>
        <taxon>Gammaproteobacteria</taxon>
        <taxon>Lysobacterales</taxon>
        <taxon>Lysobacteraceae</taxon>
        <taxon>Xanthomonas</taxon>
    </lineage>
</organism>
<sequence>MANANNITKRVYENVMNAHLHQIELVGLELEHASGVRAIAADTAMREHGGREHFDADLLLEAVDDLVGNDRLFESYDSEANPKQTDFALGYGLPFESLDAYLDLHELFGKEWLMLTMMEYAKRLAEGELRGAGMLQATEPVRRAREGFERARAAEFECYLAPVKLRVAAAMAAANI</sequence>
<dbReference type="RefSeq" id="WP_116904691.1">
    <property type="nucleotide sequence ID" value="NZ_JAMBEB010000015.1"/>
</dbReference>
<gene>
    <name evidence="1" type="ORF">DZD52_00420</name>
</gene>
<dbReference type="EMBL" id="QUZM01000001">
    <property type="protein sequence ID" value="RFF42998.1"/>
    <property type="molecule type" value="Genomic_DNA"/>
</dbReference>
<reference evidence="1 2" key="1">
    <citation type="submission" date="2018-08" db="EMBL/GenBank/DDBJ databases">
        <title>Genome sequencing of X. nasturtii WHRI 8984.</title>
        <authorList>
            <person name="Studholme D.J."/>
            <person name="Mchugh J."/>
            <person name="Vicente J."/>
        </authorList>
    </citation>
    <scope>NUCLEOTIDE SEQUENCE [LARGE SCALE GENOMIC DNA]</scope>
    <source>
        <strain evidence="1 2">WHRI 8984</strain>
    </source>
</reference>
<dbReference type="Proteomes" id="UP000259570">
    <property type="component" value="Unassembled WGS sequence"/>
</dbReference>
<evidence type="ECO:0000313" key="2">
    <source>
        <dbReference type="Proteomes" id="UP000259570"/>
    </source>
</evidence>
<comment type="caution">
    <text evidence="1">The sequence shown here is derived from an EMBL/GenBank/DDBJ whole genome shotgun (WGS) entry which is preliminary data.</text>
</comment>
<accession>A0A3E1KTA9</accession>
<dbReference type="OrthoDB" id="9822410at2"/>
<protein>
    <submittedName>
        <fullName evidence="1">Uncharacterized protein</fullName>
    </submittedName>
</protein>